<organism evidence="2 3">
    <name type="scientific">Tetranychus urticae</name>
    <name type="common">Two-spotted spider mite</name>
    <dbReference type="NCBI Taxonomy" id="32264"/>
    <lineage>
        <taxon>Eukaryota</taxon>
        <taxon>Metazoa</taxon>
        <taxon>Ecdysozoa</taxon>
        <taxon>Arthropoda</taxon>
        <taxon>Chelicerata</taxon>
        <taxon>Arachnida</taxon>
        <taxon>Acari</taxon>
        <taxon>Acariformes</taxon>
        <taxon>Trombidiformes</taxon>
        <taxon>Prostigmata</taxon>
        <taxon>Eleutherengona</taxon>
        <taxon>Raphignathae</taxon>
        <taxon>Tetranychoidea</taxon>
        <taxon>Tetranychidae</taxon>
        <taxon>Tetranychus</taxon>
    </lineage>
</organism>
<protein>
    <recommendedName>
        <fullName evidence="4">CUB domain-containing protein</fullName>
    </recommendedName>
</protein>
<dbReference type="EMBL" id="CAEY01001583">
    <property type="status" value="NOT_ANNOTATED_CDS"/>
    <property type="molecule type" value="Genomic_DNA"/>
</dbReference>
<dbReference type="EnsemblMetazoa" id="tetur05g04560.1">
    <property type="protein sequence ID" value="tetur05g04560.1"/>
    <property type="gene ID" value="tetur05g04560"/>
</dbReference>
<evidence type="ECO:0000313" key="3">
    <source>
        <dbReference type="Proteomes" id="UP000015104"/>
    </source>
</evidence>
<evidence type="ECO:0008006" key="4">
    <source>
        <dbReference type="Google" id="ProtNLM"/>
    </source>
</evidence>
<name>T1K505_TETUR</name>
<feature type="chain" id="PRO_5004591236" description="CUB domain-containing protein" evidence="1">
    <location>
        <begin position="20"/>
        <end position="306"/>
    </location>
</feature>
<accession>T1K505</accession>
<evidence type="ECO:0000256" key="1">
    <source>
        <dbReference type="SAM" id="SignalP"/>
    </source>
</evidence>
<dbReference type="HOGENOM" id="CLU_910073_0_0_1"/>
<reference evidence="2" key="2">
    <citation type="submission" date="2015-06" db="UniProtKB">
        <authorList>
            <consortium name="EnsemblMetazoa"/>
        </authorList>
    </citation>
    <scope>IDENTIFICATION</scope>
</reference>
<keyword evidence="1" id="KW-0732">Signal</keyword>
<sequence length="306" mass="35064">MFYFKVILISLASLSAVQANDKCGVPKHYFSIDKFGFTDCGSSCAATVIFSGYRKLNAEYVTIDIIADHTELNDNMTLSFLYKNKSYDLHCNKFTKKKNVDGQQCNWKLQLSGNVKQPISNFTILSELLVDEKIKNYIYFGFNGNRAPVASSLTRLIPYHESFPDCSEYDVLTFYDPQGLNKITLSKQKDSITGFIYSLKKDAKPEDRSITFSNADDIKFAVDCKKSFQGLSYRLNQYGMNDYTADLEWPKFSIVIDKCAFSVPLKIHSQGYGYDFDFNKKPINMAFNTTQLNASFYQRNIKFKFN</sequence>
<dbReference type="Proteomes" id="UP000015104">
    <property type="component" value="Unassembled WGS sequence"/>
</dbReference>
<proteinExistence type="predicted"/>
<feature type="signal peptide" evidence="1">
    <location>
        <begin position="1"/>
        <end position="19"/>
    </location>
</feature>
<dbReference type="AlphaFoldDB" id="T1K505"/>
<keyword evidence="3" id="KW-1185">Reference proteome</keyword>
<evidence type="ECO:0000313" key="2">
    <source>
        <dbReference type="EnsemblMetazoa" id="tetur05g04560.1"/>
    </source>
</evidence>
<reference evidence="3" key="1">
    <citation type="submission" date="2011-08" db="EMBL/GenBank/DDBJ databases">
        <authorList>
            <person name="Rombauts S."/>
        </authorList>
    </citation>
    <scope>NUCLEOTIDE SEQUENCE</scope>
    <source>
        <strain evidence="3">London</strain>
    </source>
</reference>